<feature type="chain" id="PRO_5046583469" evidence="2">
    <location>
        <begin position="25"/>
        <end position="704"/>
    </location>
</feature>
<dbReference type="RefSeq" id="WP_190313367.1">
    <property type="nucleotide sequence ID" value="NZ_JACNYL010000002.1"/>
</dbReference>
<name>A0ABR7XR32_9SPHI</name>
<feature type="domain" description="TonB-dependent receptor plug" evidence="3">
    <location>
        <begin position="122"/>
        <end position="230"/>
    </location>
</feature>
<evidence type="ECO:0000313" key="5">
    <source>
        <dbReference type="Proteomes" id="UP000651112"/>
    </source>
</evidence>
<reference evidence="4 5" key="1">
    <citation type="submission" date="2020-08" db="EMBL/GenBank/DDBJ databases">
        <title>Sphingobacterium sp. DN00404 isolated from aquaculture water.</title>
        <authorList>
            <person name="Zhang M."/>
        </authorList>
    </citation>
    <scope>NUCLEOTIDE SEQUENCE [LARGE SCALE GENOMIC DNA]</scope>
    <source>
        <strain evidence="4 5">KCTC 42746</strain>
    </source>
</reference>
<evidence type="ECO:0000256" key="1">
    <source>
        <dbReference type="PROSITE-ProRule" id="PRU01360"/>
    </source>
</evidence>
<proteinExistence type="inferred from homology"/>
<keyword evidence="4" id="KW-0675">Receptor</keyword>
<dbReference type="SUPFAM" id="SSF56935">
    <property type="entry name" value="Porins"/>
    <property type="match status" value="1"/>
</dbReference>
<dbReference type="Pfam" id="PF07715">
    <property type="entry name" value="Plug"/>
    <property type="match status" value="1"/>
</dbReference>
<dbReference type="InterPro" id="IPR008969">
    <property type="entry name" value="CarboxyPept-like_regulatory"/>
</dbReference>
<dbReference type="Proteomes" id="UP000651112">
    <property type="component" value="Unassembled WGS sequence"/>
</dbReference>
<dbReference type="SUPFAM" id="SSF49464">
    <property type="entry name" value="Carboxypeptidase regulatory domain-like"/>
    <property type="match status" value="1"/>
</dbReference>
<evidence type="ECO:0000259" key="3">
    <source>
        <dbReference type="Pfam" id="PF07715"/>
    </source>
</evidence>
<keyword evidence="2" id="KW-0732">Signal</keyword>
<sequence>MIKYKIILSVLIISVLMSVGSAIAQQGKGLKRGRVWNSEKKPVRGAVIGSVVTGFRAQTDDKGFFEMLTVERDTLTISHVGYEKETITSFLPAELLNIVLTTRDNVIDEVEINTGYQTLKPNEITGSIQVIDKEVLNEQMGVNILDRLRNVSSGLLFDNVNLEDNNRQKHNFTVRGLSTINGPIDPLIVLDGFIYEGNIENIDPNNVESISILKDAAATSIWGARAGNGVVVITSKKGSARDGIQISFQQSLLTGQKSDYTNLYEMDVSDYIAIEEMLFRNGYYNNQLNRNPERSVTPMISILNKRQKGVITADDSLRMVNGLLGNSSKKAYQEHFLQTPALMQSFLGIARTTDNMRSNLGIGYTNNHGENKDRSRKLNLHFNNSLQLSEKLQVDVNLQFTNQNMHSGTPGFRTFTHGSKSVPYTAFTDQTGAPVPFDLSYDREFMASYSPEHLMSWEYVPLEDYKHSVSNTDLTEWYTVANMRYQPFKFLNFNSGFQIQAQNVNSYADHDMDSYYTRTLINQFTEIDHDQNTVTYNIPKGGIRKEDRSTVSSYTWRNQLDFTKTWADFDVKSILGAEIRQNKAQGSSMQVYGYNSDPLRTVPVDYSKPYATLPTGASYSILGSPTYSQTLNRFVSLYLNGSMIYKRKYGFYASLRRDGANIFGAKTNDQWVPFWSAGGSWELSQENFYRSDLLPYLKLRATYG</sequence>
<organism evidence="4 5">
    <name type="scientific">Sphingobacterium chuzhouense</name>
    <dbReference type="NCBI Taxonomy" id="1742264"/>
    <lineage>
        <taxon>Bacteria</taxon>
        <taxon>Pseudomonadati</taxon>
        <taxon>Bacteroidota</taxon>
        <taxon>Sphingobacteriia</taxon>
        <taxon>Sphingobacteriales</taxon>
        <taxon>Sphingobacteriaceae</taxon>
        <taxon>Sphingobacterium</taxon>
    </lineage>
</organism>
<keyword evidence="1" id="KW-0813">Transport</keyword>
<protein>
    <submittedName>
        <fullName evidence="4">TonB-dependent receptor plug domain-containing protein</fullName>
    </submittedName>
</protein>
<dbReference type="PROSITE" id="PS52016">
    <property type="entry name" value="TONB_DEPENDENT_REC_3"/>
    <property type="match status" value="1"/>
</dbReference>
<keyword evidence="1" id="KW-0812">Transmembrane</keyword>
<comment type="similarity">
    <text evidence="1">Belongs to the TonB-dependent receptor family.</text>
</comment>
<keyword evidence="1" id="KW-0998">Cell outer membrane</keyword>
<dbReference type="InterPro" id="IPR037066">
    <property type="entry name" value="Plug_dom_sf"/>
</dbReference>
<evidence type="ECO:0000256" key="2">
    <source>
        <dbReference type="SAM" id="SignalP"/>
    </source>
</evidence>
<dbReference type="Gene3D" id="2.170.130.10">
    <property type="entry name" value="TonB-dependent receptor, plug domain"/>
    <property type="match status" value="1"/>
</dbReference>
<keyword evidence="1" id="KW-1134">Transmembrane beta strand</keyword>
<keyword evidence="1" id="KW-0472">Membrane</keyword>
<dbReference type="NCBIfam" id="TIGR04057">
    <property type="entry name" value="SusC_RagA_signa"/>
    <property type="match status" value="1"/>
</dbReference>
<accession>A0ABR7XR32</accession>
<keyword evidence="5" id="KW-1185">Reference proteome</keyword>
<evidence type="ECO:0000313" key="4">
    <source>
        <dbReference type="EMBL" id="MBD1421618.1"/>
    </source>
</evidence>
<gene>
    <name evidence="4" type="ORF">H8B21_08575</name>
</gene>
<dbReference type="InterPro" id="IPR039426">
    <property type="entry name" value="TonB-dep_rcpt-like"/>
</dbReference>
<comment type="subcellular location">
    <subcellularLocation>
        <location evidence="1">Cell outer membrane</location>
        <topology evidence="1">Multi-pass membrane protein</topology>
    </subcellularLocation>
</comment>
<dbReference type="InterPro" id="IPR023997">
    <property type="entry name" value="TonB-dep_OMP_SusC/RagA_CS"/>
</dbReference>
<dbReference type="InterPro" id="IPR012910">
    <property type="entry name" value="Plug_dom"/>
</dbReference>
<feature type="signal peptide" evidence="2">
    <location>
        <begin position="1"/>
        <end position="24"/>
    </location>
</feature>
<dbReference type="EMBL" id="JACNYL010000002">
    <property type="protein sequence ID" value="MBD1421618.1"/>
    <property type="molecule type" value="Genomic_DNA"/>
</dbReference>
<comment type="caution">
    <text evidence="4">The sequence shown here is derived from an EMBL/GenBank/DDBJ whole genome shotgun (WGS) entry which is preliminary data.</text>
</comment>